<keyword evidence="5" id="KW-1185">Reference proteome</keyword>
<dbReference type="PANTHER" id="PTHR46553:SF3">
    <property type="entry name" value="ADENINE NUCLEOTIDE ALPHA HYDROLASES-LIKE SUPERFAMILY PROTEIN"/>
    <property type="match status" value="1"/>
</dbReference>
<feature type="domain" description="UspA" evidence="3">
    <location>
        <begin position="151"/>
        <end position="192"/>
    </location>
</feature>
<evidence type="ECO:0000259" key="3">
    <source>
        <dbReference type="Pfam" id="PF00582"/>
    </source>
</evidence>
<dbReference type="KEGG" id="fra:Francci3_2140"/>
<organism evidence="4 5">
    <name type="scientific">Frankia casuarinae (strain DSM 45818 / CECT 9043 / HFP020203 / CcI3)</name>
    <dbReference type="NCBI Taxonomy" id="106370"/>
    <lineage>
        <taxon>Bacteria</taxon>
        <taxon>Bacillati</taxon>
        <taxon>Actinomycetota</taxon>
        <taxon>Actinomycetes</taxon>
        <taxon>Frankiales</taxon>
        <taxon>Frankiaceae</taxon>
        <taxon>Frankia</taxon>
    </lineage>
</organism>
<dbReference type="InterPro" id="IPR006016">
    <property type="entry name" value="UspA"/>
</dbReference>
<feature type="region of interest" description="Disordered" evidence="2">
    <location>
        <begin position="227"/>
        <end position="286"/>
    </location>
</feature>
<dbReference type="Proteomes" id="UP000001937">
    <property type="component" value="Chromosome"/>
</dbReference>
<dbReference type="PANTHER" id="PTHR46553">
    <property type="entry name" value="ADENINE NUCLEOTIDE ALPHA HYDROLASES-LIKE SUPERFAMILY PROTEIN"/>
    <property type="match status" value="1"/>
</dbReference>
<accession>Q2JB30</accession>
<evidence type="ECO:0000313" key="5">
    <source>
        <dbReference type="Proteomes" id="UP000001937"/>
    </source>
</evidence>
<dbReference type="AlphaFoldDB" id="Q2JB30"/>
<evidence type="ECO:0000313" key="4">
    <source>
        <dbReference type="EMBL" id="ABD11512.1"/>
    </source>
</evidence>
<dbReference type="InterPro" id="IPR006015">
    <property type="entry name" value="Universal_stress_UspA"/>
</dbReference>
<dbReference type="RefSeq" id="WP_011436559.1">
    <property type="nucleotide sequence ID" value="NC_007777.1"/>
</dbReference>
<protein>
    <submittedName>
        <fullName evidence="4">UspA</fullName>
    </submittedName>
</protein>
<feature type="domain" description="UspA" evidence="3">
    <location>
        <begin position="334"/>
        <end position="406"/>
    </location>
</feature>
<dbReference type="eggNOG" id="COG0589">
    <property type="taxonomic scope" value="Bacteria"/>
</dbReference>
<dbReference type="Pfam" id="PF00582">
    <property type="entry name" value="Usp"/>
    <property type="match status" value="3"/>
</dbReference>
<gene>
    <name evidence="4" type="ordered locus">Francci3_2140</name>
</gene>
<dbReference type="OrthoDB" id="3207805at2"/>
<evidence type="ECO:0000256" key="2">
    <source>
        <dbReference type="SAM" id="MobiDB-lite"/>
    </source>
</evidence>
<dbReference type="CDD" id="cd00293">
    <property type="entry name" value="USP-like"/>
    <property type="match status" value="1"/>
</dbReference>
<reference evidence="4 5" key="1">
    <citation type="journal article" date="2007" name="Genome Res.">
        <title>Genome characteristics of facultatively symbiotic Frankia sp. strains reflect host range and host plant biogeography.</title>
        <authorList>
            <person name="Normand P."/>
            <person name="Lapierre P."/>
            <person name="Tisa L.S."/>
            <person name="Gogarten J.P."/>
            <person name="Alloisio N."/>
            <person name="Bagnarol E."/>
            <person name="Bassi C.A."/>
            <person name="Berry A.M."/>
            <person name="Bickhart D.M."/>
            <person name="Choisne N."/>
            <person name="Couloux A."/>
            <person name="Cournoyer B."/>
            <person name="Cruveiller S."/>
            <person name="Daubin V."/>
            <person name="Demange N."/>
            <person name="Francino M.P."/>
            <person name="Goltsman E."/>
            <person name="Huang Y."/>
            <person name="Kopp O.R."/>
            <person name="Labarre L."/>
            <person name="Lapidus A."/>
            <person name="Lavire C."/>
            <person name="Marechal J."/>
            <person name="Martinez M."/>
            <person name="Mastronunzio J.E."/>
            <person name="Mullin B.C."/>
            <person name="Niemann J."/>
            <person name="Pujic P."/>
            <person name="Rawnsley T."/>
            <person name="Rouy Z."/>
            <person name="Schenowitz C."/>
            <person name="Sellstedt A."/>
            <person name="Tavares F."/>
            <person name="Tomkins J.P."/>
            <person name="Vallenet D."/>
            <person name="Valverde C."/>
            <person name="Wall L.G."/>
            <person name="Wang Y."/>
            <person name="Medigue C."/>
            <person name="Benson D.R."/>
        </authorList>
    </citation>
    <scope>NUCLEOTIDE SEQUENCE [LARGE SCALE GENOMIC DNA]</scope>
    <source>
        <strain evidence="5">DSM 45818 / CECT 9043 / CcI3</strain>
    </source>
</reference>
<dbReference type="SUPFAM" id="SSF52402">
    <property type="entry name" value="Adenine nucleotide alpha hydrolases-like"/>
    <property type="match status" value="3"/>
</dbReference>
<dbReference type="HOGENOM" id="CLU_661832_0_0_11"/>
<dbReference type="InterPro" id="IPR014729">
    <property type="entry name" value="Rossmann-like_a/b/a_fold"/>
</dbReference>
<dbReference type="Gene3D" id="3.40.50.620">
    <property type="entry name" value="HUPs"/>
    <property type="match status" value="3"/>
</dbReference>
<dbReference type="STRING" id="106370.Francci3_2140"/>
<name>Q2JB30_FRACC</name>
<sequence>MADIVVGIDGSTDAERALRWAVRAGRRCSARVRAVLVWAAAGPFCTRVKPPPATSPEHPRWTAQWMLHDVVNRVREAQPDAWIVERTVYGSPVDTILTESEGAVMLVLGARGRDRPRRLPAGSVSMACVYGASVPVVVVHGRSAEPAESGPVVVGVDGSACSLAALRWAAQEAALRRASLRIMHAWAPLPPECVVRLGLCGARSAGAVPTVGAGAVRAGPAGAAPAGAASAGAGLGDTDPGGTGSIRTDPGETGFAPGFAGRGVRGTASGGTVLDDRPGFGDPGSADAALGGSAFGGSAFGGPAFGGPALDATGSGGTALVDAALEGAARAVLDEAVRVGLPEPGDLDVRTDLIRGAAASSLLRAAAGAQLLVIGARGRGGFAELLLGSISSQCVTHAQCAVAVIRTPGSTTCSD</sequence>
<dbReference type="PRINTS" id="PR01438">
    <property type="entry name" value="UNVRSLSTRESS"/>
</dbReference>
<evidence type="ECO:0000256" key="1">
    <source>
        <dbReference type="ARBA" id="ARBA00008791"/>
    </source>
</evidence>
<dbReference type="EMBL" id="CP000249">
    <property type="protein sequence ID" value="ABD11512.1"/>
    <property type="molecule type" value="Genomic_DNA"/>
</dbReference>
<comment type="similarity">
    <text evidence="1">Belongs to the universal stress protein A family.</text>
</comment>
<feature type="compositionally biased region" description="Gly residues" evidence="2">
    <location>
        <begin position="233"/>
        <end position="244"/>
    </location>
</feature>
<dbReference type="PhylomeDB" id="Q2JB30"/>
<feature type="domain" description="UspA" evidence="3">
    <location>
        <begin position="4"/>
        <end position="140"/>
    </location>
</feature>
<proteinExistence type="inferred from homology"/>